<evidence type="ECO:0000313" key="5">
    <source>
        <dbReference type="Ensembl" id="ENSPMGP00000023152.1"/>
    </source>
</evidence>
<dbReference type="GO" id="GO:0046872">
    <property type="term" value="F:metal ion binding"/>
    <property type="evidence" value="ECO:0007669"/>
    <property type="project" value="UniProtKB-KW"/>
</dbReference>
<keyword evidence="1 3" id="KW-0547">Nucleotide-binding</keyword>
<dbReference type="InterPro" id="IPR027417">
    <property type="entry name" value="P-loop_NTPase"/>
</dbReference>
<protein>
    <submittedName>
        <fullName evidence="5">Uncharacterized protein</fullName>
    </submittedName>
</protein>
<dbReference type="Gene3D" id="3.40.50.300">
    <property type="entry name" value="P-loop containing nucleotide triphosphate hydrolases"/>
    <property type="match status" value="1"/>
</dbReference>
<feature type="binding site" evidence="3">
    <location>
        <begin position="27"/>
        <end position="34"/>
    </location>
    <ligand>
        <name>GTP</name>
        <dbReference type="ChEBI" id="CHEBI:37565"/>
    </ligand>
</feature>
<dbReference type="AlphaFoldDB" id="A0A3B4B0S2"/>
<dbReference type="Pfam" id="PF00025">
    <property type="entry name" value="Arf"/>
    <property type="match status" value="1"/>
</dbReference>
<dbReference type="GO" id="GO:0005525">
    <property type="term" value="F:GTP binding"/>
    <property type="evidence" value="ECO:0007669"/>
    <property type="project" value="UniProtKB-KW"/>
</dbReference>
<dbReference type="Proteomes" id="UP000261520">
    <property type="component" value="Unplaced"/>
</dbReference>
<evidence type="ECO:0000256" key="3">
    <source>
        <dbReference type="PIRSR" id="PIRSR606689-1"/>
    </source>
</evidence>
<keyword evidence="2 3" id="KW-0342">GTP-binding</keyword>
<reference evidence="5" key="2">
    <citation type="submission" date="2025-09" db="UniProtKB">
        <authorList>
            <consortium name="Ensembl"/>
        </authorList>
    </citation>
    <scope>IDENTIFICATION</scope>
</reference>
<accession>A0A3B4B0S2</accession>
<feature type="binding site" evidence="4">
    <location>
        <position position="51"/>
    </location>
    <ligand>
        <name>Mg(2+)</name>
        <dbReference type="ChEBI" id="CHEBI:18420"/>
    </ligand>
</feature>
<evidence type="ECO:0000313" key="6">
    <source>
        <dbReference type="Proteomes" id="UP000261520"/>
    </source>
</evidence>
<reference evidence="5" key="1">
    <citation type="submission" date="2025-08" db="UniProtKB">
        <authorList>
            <consortium name="Ensembl"/>
        </authorList>
    </citation>
    <scope>IDENTIFICATION</scope>
</reference>
<sequence>MGNGISDQPAIFSCLPSFQSFHIVILGLDCAGKTTVLYRLRFNEFVNTVPTKGFNTEKMKISSTHQTLPLFSLRTSTLRVP</sequence>
<name>A0A3B4B0S2_9GOBI</name>
<dbReference type="InterPro" id="IPR024156">
    <property type="entry name" value="Small_GTPase_ARF"/>
</dbReference>
<evidence type="ECO:0000256" key="4">
    <source>
        <dbReference type="PIRSR" id="PIRSR606689-2"/>
    </source>
</evidence>
<dbReference type="PANTHER" id="PTHR11711">
    <property type="entry name" value="ADP RIBOSYLATION FACTOR-RELATED"/>
    <property type="match status" value="1"/>
</dbReference>
<dbReference type="STRING" id="409849.ENSPMGP00000023152"/>
<evidence type="ECO:0000256" key="2">
    <source>
        <dbReference type="ARBA" id="ARBA00023134"/>
    </source>
</evidence>
<keyword evidence="4" id="KW-0460">Magnesium</keyword>
<dbReference type="SUPFAM" id="SSF52540">
    <property type="entry name" value="P-loop containing nucleoside triphosphate hydrolases"/>
    <property type="match status" value="1"/>
</dbReference>
<organism evidence="5 6">
    <name type="scientific">Periophthalmus magnuspinnatus</name>
    <dbReference type="NCBI Taxonomy" id="409849"/>
    <lineage>
        <taxon>Eukaryota</taxon>
        <taxon>Metazoa</taxon>
        <taxon>Chordata</taxon>
        <taxon>Craniata</taxon>
        <taxon>Vertebrata</taxon>
        <taxon>Euteleostomi</taxon>
        <taxon>Actinopterygii</taxon>
        <taxon>Neopterygii</taxon>
        <taxon>Teleostei</taxon>
        <taxon>Neoteleostei</taxon>
        <taxon>Acanthomorphata</taxon>
        <taxon>Gobiaria</taxon>
        <taxon>Gobiiformes</taxon>
        <taxon>Gobioidei</taxon>
        <taxon>Gobiidae</taxon>
        <taxon>Oxudercinae</taxon>
        <taxon>Periophthalmus</taxon>
    </lineage>
</organism>
<dbReference type="GO" id="GO:0003924">
    <property type="term" value="F:GTPase activity"/>
    <property type="evidence" value="ECO:0007669"/>
    <property type="project" value="InterPro"/>
</dbReference>
<feature type="binding site" evidence="4">
    <location>
        <position position="34"/>
    </location>
    <ligand>
        <name>Mg(2+)</name>
        <dbReference type="ChEBI" id="CHEBI:18420"/>
    </ligand>
</feature>
<keyword evidence="6" id="KW-1185">Reference proteome</keyword>
<dbReference type="InterPro" id="IPR006689">
    <property type="entry name" value="Small_GTPase_ARF/SAR"/>
</dbReference>
<proteinExistence type="predicted"/>
<keyword evidence="4" id="KW-0479">Metal-binding</keyword>
<dbReference type="Ensembl" id="ENSPMGT00000024664.1">
    <property type="protein sequence ID" value="ENSPMGP00000023152.1"/>
    <property type="gene ID" value="ENSPMGG00000018742.1"/>
</dbReference>
<evidence type="ECO:0000256" key="1">
    <source>
        <dbReference type="ARBA" id="ARBA00022741"/>
    </source>
</evidence>